<dbReference type="SUPFAM" id="SSF53146">
    <property type="entry name" value="Nitrogenase accessory factor-like"/>
    <property type="match status" value="1"/>
</dbReference>
<name>I0AP04_IGNAJ</name>
<evidence type="ECO:0000313" key="2">
    <source>
        <dbReference type="Proteomes" id="UP000007394"/>
    </source>
</evidence>
<accession>I0AP04</accession>
<gene>
    <name evidence="1" type="ordered locus">IALB_3008</name>
</gene>
<dbReference type="EMBL" id="CP003418">
    <property type="protein sequence ID" value="AFH50711.1"/>
    <property type="molecule type" value="Genomic_DNA"/>
</dbReference>
<protein>
    <recommendedName>
        <fullName evidence="3">Dinitrogenase iron-molybdenum cofactor biosynthesis domain-containing protein</fullName>
    </recommendedName>
</protein>
<evidence type="ECO:0008006" key="3">
    <source>
        <dbReference type="Google" id="ProtNLM"/>
    </source>
</evidence>
<dbReference type="Proteomes" id="UP000007394">
    <property type="component" value="Chromosome"/>
</dbReference>
<organism evidence="1 2">
    <name type="scientific">Ignavibacterium album (strain DSM 19864 / JCM 16511 / NBRC 101810 / Mat9-16)</name>
    <dbReference type="NCBI Taxonomy" id="945713"/>
    <lineage>
        <taxon>Bacteria</taxon>
        <taxon>Pseudomonadati</taxon>
        <taxon>Ignavibacteriota</taxon>
        <taxon>Ignavibacteria</taxon>
        <taxon>Ignavibacteriales</taxon>
        <taxon>Ignavibacteriaceae</taxon>
        <taxon>Ignavibacterium</taxon>
    </lineage>
</organism>
<keyword evidence="2" id="KW-1185">Reference proteome</keyword>
<reference evidence="1 2" key="1">
    <citation type="journal article" date="2012" name="Front. Microbiol.">
        <title>Complete genome of Ignavibacterium album, a metabolically versatile, flagellated, facultative anaerobe from the phylum Chlorobi.</title>
        <authorList>
            <person name="Liu Z."/>
            <person name="Frigaard N.-U."/>
            <person name="Vogl K."/>
            <person name="Iino T."/>
            <person name="Ohkuma M."/>
            <person name="Overmann J."/>
            <person name="Bryant D.A."/>
        </authorList>
    </citation>
    <scope>NUCLEOTIDE SEQUENCE [LARGE SCALE GENOMIC DNA]</scope>
    <source>
        <strain evidence="2">DSM 19864 / JCM 16511 / NBRC 101810 / Mat9-16</strain>
    </source>
</reference>
<sequence>MKVAVHTTDGGKHIANPFVRTGGFLVYDVDEWQIKNCHYCPDKTLDQLIEAKDIAEWDAIISRGLPKEIKTQLEQMGKEVMITFSDSPQNALRAYLSNKMQEEMIH</sequence>
<dbReference type="eggNOG" id="COG1433">
    <property type="taxonomic scope" value="Bacteria"/>
</dbReference>
<dbReference type="RefSeq" id="WP_014561849.1">
    <property type="nucleotide sequence ID" value="NC_017464.1"/>
</dbReference>
<proteinExistence type="predicted"/>
<dbReference type="AlphaFoldDB" id="I0AP04"/>
<dbReference type="HOGENOM" id="CLU_2219556_0_0_10"/>
<evidence type="ECO:0000313" key="1">
    <source>
        <dbReference type="EMBL" id="AFH50711.1"/>
    </source>
</evidence>
<dbReference type="InterPro" id="IPR036105">
    <property type="entry name" value="DiNase_FeMo-co_biosyn_sf"/>
</dbReference>
<dbReference type="STRING" id="945713.IALB_3008"/>
<dbReference type="KEGG" id="ial:IALB_3008"/>
<dbReference type="Gene3D" id="3.30.420.130">
    <property type="entry name" value="Dinitrogenase iron-molybdenum cofactor biosynthesis domain"/>
    <property type="match status" value="1"/>
</dbReference>